<dbReference type="Gene3D" id="3.30.1240.10">
    <property type="match status" value="1"/>
</dbReference>
<dbReference type="KEGG" id="vie:OL234_01045"/>
<dbReference type="InterPro" id="IPR036412">
    <property type="entry name" value="HAD-like_sf"/>
</dbReference>
<dbReference type="EMBL" id="CP110232">
    <property type="protein sequence ID" value="WEG73526.1"/>
    <property type="molecule type" value="Genomic_DNA"/>
</dbReference>
<dbReference type="Gene3D" id="3.40.50.1000">
    <property type="entry name" value="HAD superfamily/HAD-like"/>
    <property type="match status" value="1"/>
</dbReference>
<dbReference type="NCBIfam" id="TIGR00099">
    <property type="entry name" value="Cof-subfamily"/>
    <property type="match status" value="1"/>
</dbReference>
<keyword evidence="1" id="KW-0378">Hydrolase</keyword>
<dbReference type="NCBIfam" id="TIGR01484">
    <property type="entry name" value="HAD-SF-IIB"/>
    <property type="match status" value="1"/>
</dbReference>
<dbReference type="AlphaFoldDB" id="A0AAF0CV98"/>
<dbReference type="InterPro" id="IPR006379">
    <property type="entry name" value="HAD-SF_hydro_IIB"/>
</dbReference>
<evidence type="ECO:0000313" key="2">
    <source>
        <dbReference type="Proteomes" id="UP001179647"/>
    </source>
</evidence>
<accession>A0AAF0CV98</accession>
<dbReference type="GO" id="GO:0000287">
    <property type="term" value="F:magnesium ion binding"/>
    <property type="evidence" value="ECO:0007669"/>
    <property type="project" value="TreeGrafter"/>
</dbReference>
<dbReference type="SFLD" id="SFLDS00003">
    <property type="entry name" value="Haloacid_Dehalogenase"/>
    <property type="match status" value="1"/>
</dbReference>
<reference evidence="1" key="1">
    <citation type="submission" date="2022-10" db="EMBL/GenBank/DDBJ databases">
        <title>Vagococcus sp. isolated from poultry meat.</title>
        <authorList>
            <person name="Johansson P."/>
            <person name="Bjorkroth J."/>
        </authorList>
    </citation>
    <scope>NUCLEOTIDE SEQUENCE</scope>
    <source>
        <strain evidence="1">STAA11</strain>
    </source>
</reference>
<dbReference type="Pfam" id="PF08282">
    <property type="entry name" value="Hydrolase_3"/>
    <property type="match status" value="1"/>
</dbReference>
<proteinExistence type="predicted"/>
<sequence length="258" mass="28765">MKKKLLAFDIDGTLYDSNKKLLPSSIQAIKELQAAGHFVTLATGRSLMSSQEVISELGVENYILCNGAYAFCQNELTHSFPIDKNELKKVVALANEEQIDILYQTLDNVKQQGPFIHQRNQEKQEGYSEFKASYEFDIEEEDAIYQAIMFCDRQTEQLFEPVLDKLRFTRWNEDGLDVIAATGSKAETLGLIARQQGIAQADIIAFGDGDNDIEMLDYAGLGIAMGNASETVKRVADDVTASHDEDGIALALKKYHLI</sequence>
<dbReference type="SUPFAM" id="SSF56784">
    <property type="entry name" value="HAD-like"/>
    <property type="match status" value="1"/>
</dbReference>
<dbReference type="PROSITE" id="PS01229">
    <property type="entry name" value="COF_2"/>
    <property type="match status" value="1"/>
</dbReference>
<dbReference type="Proteomes" id="UP001179647">
    <property type="component" value="Chromosome"/>
</dbReference>
<dbReference type="RefSeq" id="WP_275469325.1">
    <property type="nucleotide sequence ID" value="NZ_CP110232.1"/>
</dbReference>
<evidence type="ECO:0000313" key="1">
    <source>
        <dbReference type="EMBL" id="WEG73526.1"/>
    </source>
</evidence>
<keyword evidence="2" id="KW-1185">Reference proteome</keyword>
<dbReference type="SFLD" id="SFLDG01140">
    <property type="entry name" value="C2.B:_Phosphomannomutase_and_P"/>
    <property type="match status" value="1"/>
</dbReference>
<protein>
    <submittedName>
        <fullName evidence="1">Cof-type HAD-IIB family hydrolase</fullName>
    </submittedName>
</protein>
<dbReference type="InterPro" id="IPR023214">
    <property type="entry name" value="HAD_sf"/>
</dbReference>
<dbReference type="InterPro" id="IPR000150">
    <property type="entry name" value="Cof"/>
</dbReference>
<dbReference type="PANTHER" id="PTHR10000">
    <property type="entry name" value="PHOSPHOSERINE PHOSPHATASE"/>
    <property type="match status" value="1"/>
</dbReference>
<dbReference type="PANTHER" id="PTHR10000:SF25">
    <property type="entry name" value="PHOSPHATASE YKRA-RELATED"/>
    <property type="match status" value="1"/>
</dbReference>
<dbReference type="GO" id="GO:0005829">
    <property type="term" value="C:cytosol"/>
    <property type="evidence" value="ECO:0007669"/>
    <property type="project" value="TreeGrafter"/>
</dbReference>
<name>A0AAF0CV98_9ENTE</name>
<gene>
    <name evidence="1" type="ORF">OL234_01045</name>
</gene>
<dbReference type="GO" id="GO:0016791">
    <property type="term" value="F:phosphatase activity"/>
    <property type="evidence" value="ECO:0007669"/>
    <property type="project" value="UniProtKB-ARBA"/>
</dbReference>
<organism evidence="1 2">
    <name type="scientific">Vagococcus intermedius</name>
    <dbReference type="NCBI Taxonomy" id="2991418"/>
    <lineage>
        <taxon>Bacteria</taxon>
        <taxon>Bacillati</taxon>
        <taxon>Bacillota</taxon>
        <taxon>Bacilli</taxon>
        <taxon>Lactobacillales</taxon>
        <taxon>Enterococcaceae</taxon>
        <taxon>Vagococcus</taxon>
    </lineage>
</organism>